<evidence type="ECO:0000313" key="4">
    <source>
        <dbReference type="Proteomes" id="UP001642484"/>
    </source>
</evidence>
<dbReference type="SUPFAM" id="SSF53474">
    <property type="entry name" value="alpha/beta-Hydrolases"/>
    <property type="match status" value="1"/>
</dbReference>
<feature type="domain" description="Peptidase S33 tripeptidyl aminopeptidase-like C-terminal" evidence="2">
    <location>
        <begin position="517"/>
        <end position="579"/>
    </location>
</feature>
<gene>
    <name evidence="3" type="ORF">CCMP2556_LOCUS52017</name>
</gene>
<evidence type="ECO:0000313" key="3">
    <source>
        <dbReference type="EMBL" id="CAK9112166.1"/>
    </source>
</evidence>
<keyword evidence="1" id="KW-0732">Signal</keyword>
<dbReference type="InterPro" id="IPR029058">
    <property type="entry name" value="AB_hydrolase_fold"/>
</dbReference>
<dbReference type="EMBL" id="CAXAMN010027694">
    <property type="protein sequence ID" value="CAK9112166.1"/>
    <property type="molecule type" value="Genomic_DNA"/>
</dbReference>
<dbReference type="Proteomes" id="UP001642484">
    <property type="component" value="Unassembled WGS sequence"/>
</dbReference>
<keyword evidence="4" id="KW-1185">Reference proteome</keyword>
<name>A0ABP0SIE6_9DINO</name>
<dbReference type="Pfam" id="PF08386">
    <property type="entry name" value="Abhydrolase_4"/>
    <property type="match status" value="1"/>
</dbReference>
<evidence type="ECO:0000259" key="2">
    <source>
        <dbReference type="Pfam" id="PF08386"/>
    </source>
</evidence>
<sequence>MRCSQWCFLLLVLILEIVASCDWDDCDEGMSLRQLRGQKTSQAAWSFEKPDPELLIWDRIMHSALNSTTGRVNRTIYNGWLKVPLVHDPALMEFEMPPYVCLRVRGLAALKPPAKNGPMLAHCGGPGSGRDCAMTMSAANFDIDGRHAIISDFDLLSIDQRGVNTSSDRYERAGKWGEVPPCPFNLSGRPLSRFPTIYCDEIAKYVEEPRKLMKLLTPIQGNASVEHDWKTYVEPIWRSGKIPYADMAPTNETFVRWYYRLVKLENSLCYETPRYKMRAPNGRVYNAMQFASTVDCAHDIDLLRRAIGADRMSWYGASYGTSVAGVYASIFPEVTHRVVMDGAVNPRPDTEARSGSCANGIQAVWGGIEKDCETSLVRNLSADEVCPAAPRVSSKALHVLKGSNRTEASYLLELMLFTVFHAEALAPLAMACIEQFYSGKEVEGCNKVLPMLSSYRIASNSSNSTKAKKDRFGLAIQSAVMGTDSAGRFDEEEFINWWRRVKDTDPIGSLWAKNWMVAMSTWPAYARPVPPVADAGIEAVIIGNLHDPNTAYENAQLLKRNFPEGYLVTWQGYGHCLTVPQHAMTLLKSYNKSKANNTLPEYTNGVAKYACMSKILSYLETGTGITDGHTCLMPEPLRLGSAAAAEVRIHIE</sequence>
<dbReference type="InterPro" id="IPR013595">
    <property type="entry name" value="Pept_S33_TAP-like_C"/>
</dbReference>
<accession>A0ABP0SIE6</accession>
<organism evidence="3 4">
    <name type="scientific">Durusdinium trenchii</name>
    <dbReference type="NCBI Taxonomy" id="1381693"/>
    <lineage>
        <taxon>Eukaryota</taxon>
        <taxon>Sar</taxon>
        <taxon>Alveolata</taxon>
        <taxon>Dinophyceae</taxon>
        <taxon>Suessiales</taxon>
        <taxon>Symbiodiniaceae</taxon>
        <taxon>Durusdinium</taxon>
    </lineage>
</organism>
<reference evidence="3 4" key="1">
    <citation type="submission" date="2024-02" db="EMBL/GenBank/DDBJ databases">
        <authorList>
            <person name="Chen Y."/>
            <person name="Shah S."/>
            <person name="Dougan E. K."/>
            <person name="Thang M."/>
            <person name="Chan C."/>
        </authorList>
    </citation>
    <scope>NUCLEOTIDE SEQUENCE [LARGE SCALE GENOMIC DNA]</scope>
</reference>
<comment type="caution">
    <text evidence="3">The sequence shown here is derived from an EMBL/GenBank/DDBJ whole genome shotgun (WGS) entry which is preliminary data.</text>
</comment>
<feature type="chain" id="PRO_5045119785" description="Peptidase S33 tripeptidyl aminopeptidase-like C-terminal domain-containing protein" evidence="1">
    <location>
        <begin position="22"/>
        <end position="652"/>
    </location>
</feature>
<dbReference type="Gene3D" id="3.40.50.1820">
    <property type="entry name" value="alpha/beta hydrolase"/>
    <property type="match status" value="1"/>
</dbReference>
<evidence type="ECO:0000256" key="1">
    <source>
        <dbReference type="SAM" id="SignalP"/>
    </source>
</evidence>
<feature type="signal peptide" evidence="1">
    <location>
        <begin position="1"/>
        <end position="21"/>
    </location>
</feature>
<protein>
    <recommendedName>
        <fullName evidence="2">Peptidase S33 tripeptidyl aminopeptidase-like C-terminal domain-containing protein</fullName>
    </recommendedName>
</protein>
<proteinExistence type="predicted"/>